<accession>A0A852PRJ3</accession>
<organism evidence="2 3">
    <name type="scientific">Haemophilus haemolyticus</name>
    <dbReference type="NCBI Taxonomy" id="726"/>
    <lineage>
        <taxon>Bacteria</taxon>
        <taxon>Pseudomonadati</taxon>
        <taxon>Pseudomonadota</taxon>
        <taxon>Gammaproteobacteria</taxon>
        <taxon>Pasteurellales</taxon>
        <taxon>Pasteurellaceae</taxon>
        <taxon>Haemophilus</taxon>
    </lineage>
</organism>
<dbReference type="EMBL" id="JACBKA010000023">
    <property type="protein sequence ID" value="NYA27878.1"/>
    <property type="molecule type" value="Genomic_DNA"/>
</dbReference>
<sequence length="45" mass="4945">MANLKVGGKKNLVTTSRGLQNGKQDSSLIHVRHLTKSEIQSLREA</sequence>
<evidence type="ECO:0000256" key="1">
    <source>
        <dbReference type="SAM" id="MobiDB-lite"/>
    </source>
</evidence>
<dbReference type="RefSeq" id="WP_179228015.1">
    <property type="nucleotide sequence ID" value="NZ_JACBKA010000023.1"/>
</dbReference>
<dbReference type="Proteomes" id="UP000590599">
    <property type="component" value="Unassembled WGS sequence"/>
</dbReference>
<comment type="caution">
    <text evidence="2">The sequence shown here is derived from an EMBL/GenBank/DDBJ whole genome shotgun (WGS) entry which is preliminary data.</text>
</comment>
<gene>
    <name evidence="2" type="ORF">HZI69_08555</name>
</gene>
<proteinExistence type="predicted"/>
<dbReference type="AlphaFoldDB" id="A0A852PRJ3"/>
<feature type="region of interest" description="Disordered" evidence="1">
    <location>
        <begin position="1"/>
        <end position="27"/>
    </location>
</feature>
<feature type="compositionally biased region" description="Polar residues" evidence="1">
    <location>
        <begin position="12"/>
        <end position="27"/>
    </location>
</feature>
<evidence type="ECO:0000313" key="2">
    <source>
        <dbReference type="EMBL" id="NYA27878.1"/>
    </source>
</evidence>
<protein>
    <submittedName>
        <fullName evidence="2">Uncharacterized protein</fullName>
    </submittedName>
</protein>
<reference evidence="2 3" key="1">
    <citation type="submission" date="2020-07" db="EMBL/GenBank/DDBJ databases">
        <title>Genus Haemophilus, Bergeys manual.</title>
        <authorList>
            <person name="Noerskov-Lauritsen N."/>
        </authorList>
    </citation>
    <scope>NUCLEOTIDE SEQUENCE [LARGE SCALE GENOMIC DNA]</scope>
    <source>
        <strain evidence="2 3">CCUG30047</strain>
    </source>
</reference>
<name>A0A852PRJ3_HAEHA</name>
<evidence type="ECO:0000313" key="3">
    <source>
        <dbReference type="Proteomes" id="UP000590599"/>
    </source>
</evidence>